<keyword evidence="2" id="KW-1003">Cell membrane</keyword>
<evidence type="ECO:0000256" key="5">
    <source>
        <dbReference type="ARBA" id="ARBA00023136"/>
    </source>
</evidence>
<accession>A0A921G1Z5</accession>
<dbReference type="PANTHER" id="PTHR34820">
    <property type="entry name" value="INNER MEMBRANE PROTEIN YEBZ"/>
    <property type="match status" value="1"/>
</dbReference>
<evidence type="ECO:0000313" key="9">
    <source>
        <dbReference type="Proteomes" id="UP000698173"/>
    </source>
</evidence>
<feature type="transmembrane region" description="Helical" evidence="6">
    <location>
        <begin position="142"/>
        <end position="166"/>
    </location>
</feature>
<keyword evidence="5 6" id="KW-0472">Membrane</keyword>
<feature type="transmembrane region" description="Helical" evidence="6">
    <location>
        <begin position="309"/>
        <end position="334"/>
    </location>
</feature>
<feature type="transmembrane region" description="Helical" evidence="6">
    <location>
        <begin position="111"/>
        <end position="130"/>
    </location>
</feature>
<feature type="transmembrane region" description="Helical" evidence="6">
    <location>
        <begin position="85"/>
        <end position="104"/>
    </location>
</feature>
<dbReference type="InterPro" id="IPR032694">
    <property type="entry name" value="CopC/D"/>
</dbReference>
<reference evidence="8" key="1">
    <citation type="journal article" date="2021" name="PeerJ">
        <title>Extensive microbial diversity within the chicken gut microbiome revealed by metagenomics and culture.</title>
        <authorList>
            <person name="Gilroy R."/>
            <person name="Ravi A."/>
            <person name="Getino M."/>
            <person name="Pursley I."/>
            <person name="Horton D.L."/>
            <person name="Alikhan N.F."/>
            <person name="Baker D."/>
            <person name="Gharbi K."/>
            <person name="Hall N."/>
            <person name="Watson M."/>
            <person name="Adriaenssens E.M."/>
            <person name="Foster-Nyarko E."/>
            <person name="Jarju S."/>
            <person name="Secka A."/>
            <person name="Antonio M."/>
            <person name="Oren A."/>
            <person name="Chaudhuri R.R."/>
            <person name="La Ragione R."/>
            <person name="Hildebrand F."/>
            <person name="Pallen M.J."/>
        </authorList>
    </citation>
    <scope>NUCLEOTIDE SEQUENCE</scope>
    <source>
        <strain evidence="8">CHK171-7178</strain>
    </source>
</reference>
<keyword evidence="4 6" id="KW-1133">Transmembrane helix</keyword>
<dbReference type="GO" id="GO:0005886">
    <property type="term" value="C:plasma membrane"/>
    <property type="evidence" value="ECO:0007669"/>
    <property type="project" value="UniProtKB-SubCell"/>
</dbReference>
<organism evidence="8 9">
    <name type="scientific">Sporosarcina psychrophila</name>
    <name type="common">Bacillus psychrophilus</name>
    <dbReference type="NCBI Taxonomy" id="1476"/>
    <lineage>
        <taxon>Bacteria</taxon>
        <taxon>Bacillati</taxon>
        <taxon>Bacillota</taxon>
        <taxon>Bacilli</taxon>
        <taxon>Bacillales</taxon>
        <taxon>Caryophanaceae</taxon>
        <taxon>Sporosarcina</taxon>
    </lineage>
</organism>
<dbReference type="GO" id="GO:0006825">
    <property type="term" value="P:copper ion transport"/>
    <property type="evidence" value="ECO:0007669"/>
    <property type="project" value="InterPro"/>
</dbReference>
<feature type="transmembrane region" description="Helical" evidence="6">
    <location>
        <begin position="340"/>
        <end position="361"/>
    </location>
</feature>
<dbReference type="AlphaFoldDB" id="A0A921G1Z5"/>
<evidence type="ECO:0000259" key="7">
    <source>
        <dbReference type="Pfam" id="PF05425"/>
    </source>
</evidence>
<comment type="subcellular location">
    <subcellularLocation>
        <location evidence="1">Cell membrane</location>
        <topology evidence="1">Multi-pass membrane protein</topology>
    </subcellularLocation>
</comment>
<evidence type="ECO:0000313" key="8">
    <source>
        <dbReference type="EMBL" id="HJF33214.1"/>
    </source>
</evidence>
<dbReference type="Pfam" id="PF05425">
    <property type="entry name" value="CopD"/>
    <property type="match status" value="1"/>
</dbReference>
<dbReference type="EMBL" id="DYWT01000247">
    <property type="protein sequence ID" value="HJF33214.1"/>
    <property type="molecule type" value="Genomic_DNA"/>
</dbReference>
<feature type="transmembrane region" description="Helical" evidence="6">
    <location>
        <begin position="178"/>
        <end position="200"/>
    </location>
</feature>
<proteinExistence type="predicted"/>
<evidence type="ECO:0000256" key="1">
    <source>
        <dbReference type="ARBA" id="ARBA00004651"/>
    </source>
</evidence>
<dbReference type="InterPro" id="IPR008457">
    <property type="entry name" value="Cu-R_CopD_dom"/>
</dbReference>
<protein>
    <submittedName>
        <fullName evidence="8">CopD family protein</fullName>
    </submittedName>
</protein>
<evidence type="ECO:0000256" key="4">
    <source>
        <dbReference type="ARBA" id="ARBA00022989"/>
    </source>
</evidence>
<feature type="transmembrane region" description="Helical" evidence="6">
    <location>
        <begin position="6"/>
        <end position="28"/>
    </location>
</feature>
<dbReference type="PANTHER" id="PTHR34820:SF4">
    <property type="entry name" value="INNER MEMBRANE PROTEIN YEBZ"/>
    <property type="match status" value="1"/>
</dbReference>
<name>A0A921G1Z5_SPOPS</name>
<feature type="transmembrane region" description="Helical" evidence="6">
    <location>
        <begin position="220"/>
        <end position="240"/>
    </location>
</feature>
<evidence type="ECO:0000256" key="3">
    <source>
        <dbReference type="ARBA" id="ARBA00022692"/>
    </source>
</evidence>
<reference evidence="8" key="2">
    <citation type="submission" date="2021-09" db="EMBL/GenBank/DDBJ databases">
        <authorList>
            <person name="Gilroy R."/>
        </authorList>
    </citation>
    <scope>NUCLEOTIDE SEQUENCE</scope>
    <source>
        <strain evidence="8">CHK171-7178</strain>
    </source>
</reference>
<feature type="transmembrane region" description="Helical" evidence="6">
    <location>
        <begin position="40"/>
        <end position="65"/>
    </location>
</feature>
<comment type="caution">
    <text evidence="8">The sequence shown here is derived from an EMBL/GenBank/DDBJ whole genome shotgun (WGS) entry which is preliminary data.</text>
</comment>
<feature type="domain" description="Copper resistance protein D" evidence="7">
    <location>
        <begin position="175"/>
        <end position="273"/>
    </location>
</feature>
<evidence type="ECO:0000256" key="6">
    <source>
        <dbReference type="SAM" id="Phobius"/>
    </source>
</evidence>
<gene>
    <name evidence="8" type="ORF">K8V56_15745</name>
</gene>
<keyword evidence="3 6" id="KW-0812">Transmembrane</keyword>
<dbReference type="Proteomes" id="UP000698173">
    <property type="component" value="Unassembled WGS sequence"/>
</dbReference>
<evidence type="ECO:0000256" key="2">
    <source>
        <dbReference type="ARBA" id="ARBA00022475"/>
    </source>
</evidence>
<sequence>MFMVIVSEILLYLCVSLLIGSFLIALVPRSFRPQVKIPRSVQIIATIGIAVFSFAPVLVLMLYLYENMGLSESFQTVLLTFEVGKAWIFTFLVVNVLFIFIVWFDDRNKPIYSYIGILFVVMLIMGIGWASHASSLDHVKGFITHTSHFTAVSIWVGILLVVSWFSKNHSNWLNFLKWFSPVAIICFSITIVSGLFLMTFVVEFNEYTNAWMLPYGQLLLLKHLTIIPLLVYAGINSVLIKKKLLKDHDFNPIPWTRVESILILVVFSITAALGQQSPPSVNILKNEGPSKLFSFFYQGQFQQGMNVELIANATGLSLLLLALLFVVLTVYSFIKKAPVIVTFILSILFVFSSYLALILSIQ</sequence>